<name>A0AAW1VQ92_RUBAR</name>
<gene>
    <name evidence="2" type="ORF">M0R45_000639</name>
</gene>
<sequence>MHPIALSTHAVLHRSKSRHHIITTSKPPCICPPFTHQPKPAITNQNNRIQSSPTNTQSFHHQTVQSIATQHQGVPRTTSQQALHRPFSTKSESTMPAAHFNCSPPLHPFIIYGHPRLRLSLREPSSPHHDTAEPVLVCRRHHHHGPVPPSLQPCTSVACTPRTKAAAVIFLCQSHRSLPPHQQLKQPRPPTLQNEEEKARKIEERKEIKDEREEEDAAPKPQPSDRRRRSICREPSRTSPIRPLFPSLPLQDLSRSST</sequence>
<feature type="compositionally biased region" description="Basic and acidic residues" evidence="1">
    <location>
        <begin position="195"/>
        <end position="211"/>
    </location>
</feature>
<dbReference type="EMBL" id="JBEDUW010000190">
    <property type="protein sequence ID" value="KAK9904557.1"/>
    <property type="molecule type" value="Genomic_DNA"/>
</dbReference>
<evidence type="ECO:0000313" key="2">
    <source>
        <dbReference type="EMBL" id="KAK9904557.1"/>
    </source>
</evidence>
<dbReference type="Proteomes" id="UP001457282">
    <property type="component" value="Unassembled WGS sequence"/>
</dbReference>
<evidence type="ECO:0000313" key="3">
    <source>
        <dbReference type="Proteomes" id="UP001457282"/>
    </source>
</evidence>
<comment type="caution">
    <text evidence="2">The sequence shown here is derived from an EMBL/GenBank/DDBJ whole genome shotgun (WGS) entry which is preliminary data.</text>
</comment>
<keyword evidence="3" id="KW-1185">Reference proteome</keyword>
<organism evidence="2 3">
    <name type="scientific">Rubus argutus</name>
    <name type="common">Southern blackberry</name>
    <dbReference type="NCBI Taxonomy" id="59490"/>
    <lineage>
        <taxon>Eukaryota</taxon>
        <taxon>Viridiplantae</taxon>
        <taxon>Streptophyta</taxon>
        <taxon>Embryophyta</taxon>
        <taxon>Tracheophyta</taxon>
        <taxon>Spermatophyta</taxon>
        <taxon>Magnoliopsida</taxon>
        <taxon>eudicotyledons</taxon>
        <taxon>Gunneridae</taxon>
        <taxon>Pentapetalae</taxon>
        <taxon>rosids</taxon>
        <taxon>fabids</taxon>
        <taxon>Rosales</taxon>
        <taxon>Rosaceae</taxon>
        <taxon>Rosoideae</taxon>
        <taxon>Rosoideae incertae sedis</taxon>
        <taxon>Rubus</taxon>
    </lineage>
</organism>
<protein>
    <submittedName>
        <fullName evidence="2">Uncharacterized protein</fullName>
    </submittedName>
</protein>
<feature type="region of interest" description="Disordered" evidence="1">
    <location>
        <begin position="179"/>
        <end position="258"/>
    </location>
</feature>
<proteinExistence type="predicted"/>
<dbReference type="AlphaFoldDB" id="A0AAW1VQ92"/>
<accession>A0AAW1VQ92</accession>
<reference evidence="2 3" key="1">
    <citation type="journal article" date="2023" name="G3 (Bethesda)">
        <title>A chromosome-length genome assembly and annotation of blackberry (Rubus argutus, cv. 'Hillquist').</title>
        <authorList>
            <person name="Bruna T."/>
            <person name="Aryal R."/>
            <person name="Dudchenko O."/>
            <person name="Sargent D.J."/>
            <person name="Mead D."/>
            <person name="Buti M."/>
            <person name="Cavallini A."/>
            <person name="Hytonen T."/>
            <person name="Andres J."/>
            <person name="Pham M."/>
            <person name="Weisz D."/>
            <person name="Mascagni F."/>
            <person name="Usai G."/>
            <person name="Natali L."/>
            <person name="Bassil N."/>
            <person name="Fernandez G.E."/>
            <person name="Lomsadze A."/>
            <person name="Armour M."/>
            <person name="Olukolu B."/>
            <person name="Poorten T."/>
            <person name="Britton C."/>
            <person name="Davik J."/>
            <person name="Ashrafi H."/>
            <person name="Aiden E.L."/>
            <person name="Borodovsky M."/>
            <person name="Worthington M."/>
        </authorList>
    </citation>
    <scope>NUCLEOTIDE SEQUENCE [LARGE SCALE GENOMIC DNA]</scope>
    <source>
        <strain evidence="2">PI 553951</strain>
    </source>
</reference>
<evidence type="ECO:0000256" key="1">
    <source>
        <dbReference type="SAM" id="MobiDB-lite"/>
    </source>
</evidence>